<reference evidence="3 4" key="1">
    <citation type="journal article" date="2014" name="Environ. Microbiol.">
        <title>The nitrate-ammonifying and nosZ-carrying bacterium Bacillus vireti is a potent source and sink for nitric and nitrous oxide under high nitrate conditions.</title>
        <authorList>
            <person name="Mania D."/>
            <person name="Heylen K."/>
            <person name="van Spanning R.J."/>
            <person name="Frostegard A."/>
        </authorList>
    </citation>
    <scope>NUCLEOTIDE SEQUENCE [LARGE SCALE GENOMIC DNA]</scope>
    <source>
        <strain evidence="3 4">LMG 21834</strain>
    </source>
</reference>
<evidence type="ECO:0000256" key="1">
    <source>
        <dbReference type="SAM" id="Phobius"/>
    </source>
</evidence>
<keyword evidence="2" id="KW-0732">Signal</keyword>
<dbReference type="AlphaFoldDB" id="A0AB94IIQ8"/>
<dbReference type="SUPFAM" id="SSF52317">
    <property type="entry name" value="Class I glutamine amidotransferase-like"/>
    <property type="match status" value="1"/>
</dbReference>
<dbReference type="RefSeq" id="WP_024030213.1">
    <property type="nucleotide sequence ID" value="NZ_ALAN01000113.1"/>
</dbReference>
<feature type="chain" id="PRO_5044497209" evidence="2">
    <location>
        <begin position="21"/>
        <end position="789"/>
    </location>
</feature>
<dbReference type="InterPro" id="IPR029062">
    <property type="entry name" value="Class_I_gatase-like"/>
</dbReference>
<organism evidence="3 4">
    <name type="scientific">Neobacillus vireti LMG 21834</name>
    <dbReference type="NCBI Taxonomy" id="1131730"/>
    <lineage>
        <taxon>Bacteria</taxon>
        <taxon>Bacillati</taxon>
        <taxon>Bacillota</taxon>
        <taxon>Bacilli</taxon>
        <taxon>Bacillales</taxon>
        <taxon>Bacillaceae</taxon>
        <taxon>Neobacillus</taxon>
    </lineage>
</organism>
<dbReference type="Gene3D" id="3.40.50.880">
    <property type="match status" value="1"/>
</dbReference>
<proteinExistence type="predicted"/>
<keyword evidence="1" id="KW-0472">Membrane</keyword>
<keyword evidence="1" id="KW-0812">Transmembrane</keyword>
<dbReference type="Proteomes" id="UP000018877">
    <property type="component" value="Unassembled WGS sequence"/>
</dbReference>
<sequence>MLKKKLLFILLLCLFFVNQGVEPTKAESNFIRIAVKEGFDGKIKSGRGFPIQVTVENSGADFSGDILFNFATSYNSSGAKAISIDVPKGSKKTYSLSIPAYSEDYSNNGQIKQSIFLYKGSWKDNHEQDFIGDKMLKPKYIDQDKRTIGFLSEDSDRLKELKVMALANQIEPIVLTEDMVPEDEIGLDSLDYILIDEFAISKFKKPQQQAILNWIQNGGKLIAGAAPNAASSYGSLYQVLPMKPDKEVAAETKFFQLTPALLAFQHIPVFVGQVEVGAEITVRSGDLPMVVHKGYGAGEIWQTAFSLGDEPLSSWKEYGQWFAASPMLSSTSKSQLQNGGQNPFDMLFNEFAEINEYFSSTQFSVGQISLFLFMYLLLLAPFLYFLLKRLDKREHAWWIIIGAAVLSSVGIFAIGAKDRIAKPQMNQTGIYKAENDQLTGLEAVTLLSNTSGDYQVGFSKGSFYGVPGPSNMAVSDGKRYAVLENGRKSSSVTFPNVEFWATRTYFGHASKQNAGQFDIKLSYENKKLTGTIVNQFPYDFEELYIWSGSQKINLGSLKRGESLTVNETFQQDYLAGPYSQGNSFQVPNSQQEVDKFKKKRMEYVAIENLYNNSQSENQPILYGYTKDSVIEADIKGKNESIKGLSLIYQTLALDTKFSGSFTIKDDMLRTHLNIIHGGFFNDSSENRREMDLDDGEYDYVLELPNQLSKMKREFKDLEITWQGTNITCSLLNHSNGTFLPLTNSPAVIKEHLDEFISKDGVITIKLIKTGQGDPHVRMPALSIKGEISQ</sequence>
<name>A0AB94IIQ8_9BACI</name>
<keyword evidence="1" id="KW-1133">Transmembrane helix</keyword>
<protein>
    <submittedName>
        <fullName evidence="3">Uncharacterized protein</fullName>
    </submittedName>
</protein>
<feature type="transmembrane region" description="Helical" evidence="1">
    <location>
        <begin position="396"/>
        <end position="416"/>
    </location>
</feature>
<keyword evidence="4" id="KW-1185">Reference proteome</keyword>
<feature type="signal peptide" evidence="2">
    <location>
        <begin position="1"/>
        <end position="20"/>
    </location>
</feature>
<dbReference type="EMBL" id="ALAN01000113">
    <property type="protein sequence ID" value="ETI66931.1"/>
    <property type="molecule type" value="Genomic_DNA"/>
</dbReference>
<gene>
    <name evidence="3" type="ORF">BAVI_20229</name>
</gene>
<evidence type="ECO:0000256" key="2">
    <source>
        <dbReference type="SAM" id="SignalP"/>
    </source>
</evidence>
<evidence type="ECO:0000313" key="4">
    <source>
        <dbReference type="Proteomes" id="UP000018877"/>
    </source>
</evidence>
<comment type="caution">
    <text evidence="3">The sequence shown here is derived from an EMBL/GenBank/DDBJ whole genome shotgun (WGS) entry which is preliminary data.</text>
</comment>
<accession>A0AB94IIQ8</accession>
<evidence type="ECO:0000313" key="3">
    <source>
        <dbReference type="EMBL" id="ETI66931.1"/>
    </source>
</evidence>
<feature type="transmembrane region" description="Helical" evidence="1">
    <location>
        <begin position="368"/>
        <end position="387"/>
    </location>
</feature>